<evidence type="ECO:0000313" key="7">
    <source>
        <dbReference type="Proteomes" id="UP001606301"/>
    </source>
</evidence>
<dbReference type="InterPro" id="IPR027475">
    <property type="entry name" value="Asparaginase/glutaminase_AS2"/>
</dbReference>
<dbReference type="PROSITE" id="PS51732">
    <property type="entry name" value="ASN_GLN_ASE_3"/>
    <property type="match status" value="1"/>
</dbReference>
<evidence type="ECO:0000259" key="4">
    <source>
        <dbReference type="Pfam" id="PF00710"/>
    </source>
</evidence>
<dbReference type="Gene3D" id="3.40.50.40">
    <property type="match status" value="1"/>
</dbReference>
<keyword evidence="7" id="KW-1185">Reference proteome</keyword>
<comment type="similarity">
    <text evidence="1">Belongs to the asparaginase 1 family.</text>
</comment>
<dbReference type="PANTHER" id="PTHR11707:SF28">
    <property type="entry name" value="60 KDA LYSOPHOSPHOLIPASE"/>
    <property type="match status" value="1"/>
</dbReference>
<dbReference type="SMART" id="SM00870">
    <property type="entry name" value="Asparaginase"/>
    <property type="match status" value="1"/>
</dbReference>
<dbReference type="InterPro" id="IPR037152">
    <property type="entry name" value="L-asparaginase_N_sf"/>
</dbReference>
<name>A0ABW7FMP5_9BURK</name>
<dbReference type="CDD" id="cd08964">
    <property type="entry name" value="L-asparaginase_II"/>
    <property type="match status" value="1"/>
</dbReference>
<dbReference type="InterPro" id="IPR040919">
    <property type="entry name" value="Asparaginase_C"/>
</dbReference>
<feature type="domain" description="L-asparaginase N-terminal" evidence="4">
    <location>
        <begin position="2"/>
        <end position="188"/>
    </location>
</feature>
<feature type="domain" description="Asparaginase/glutaminase C-terminal" evidence="5">
    <location>
        <begin position="211"/>
        <end position="302"/>
    </location>
</feature>
<dbReference type="InterPro" id="IPR027474">
    <property type="entry name" value="L-asparaginase_N"/>
</dbReference>
<accession>A0ABW7FMP5</accession>
<dbReference type="Pfam" id="PF17763">
    <property type="entry name" value="Asparaginase_C"/>
    <property type="match status" value="1"/>
</dbReference>
<dbReference type="InterPro" id="IPR004550">
    <property type="entry name" value="AsnASE_II"/>
</dbReference>
<reference evidence="6 7" key="1">
    <citation type="submission" date="2024-08" db="EMBL/GenBank/DDBJ databases">
        <authorList>
            <person name="Lu H."/>
        </authorList>
    </citation>
    <scope>NUCLEOTIDE SEQUENCE [LARGE SCALE GENOMIC DNA]</scope>
    <source>
        <strain evidence="6 7">LKC17W</strain>
    </source>
</reference>
<dbReference type="SFLD" id="SFLDS00057">
    <property type="entry name" value="Glutaminase/Asparaginase"/>
    <property type="match status" value="1"/>
</dbReference>
<dbReference type="PANTHER" id="PTHR11707">
    <property type="entry name" value="L-ASPARAGINASE"/>
    <property type="match status" value="1"/>
</dbReference>
<dbReference type="Pfam" id="PF00710">
    <property type="entry name" value="Asparaginase"/>
    <property type="match status" value="1"/>
</dbReference>
<dbReference type="Gene3D" id="3.40.50.1170">
    <property type="entry name" value="L-asparaginase, N-terminal domain"/>
    <property type="match status" value="1"/>
</dbReference>
<dbReference type="PRINTS" id="PR00139">
    <property type="entry name" value="ASNGLNASE"/>
</dbReference>
<dbReference type="PIRSF" id="PIRSF500176">
    <property type="entry name" value="L_ASNase"/>
    <property type="match status" value="1"/>
</dbReference>
<evidence type="ECO:0000256" key="3">
    <source>
        <dbReference type="PROSITE-ProRule" id="PRU10100"/>
    </source>
</evidence>
<dbReference type="InterPro" id="IPR036152">
    <property type="entry name" value="Asp/glu_Ase-like_sf"/>
</dbReference>
<evidence type="ECO:0000256" key="2">
    <source>
        <dbReference type="ARBA" id="ARBA00022801"/>
    </source>
</evidence>
<keyword evidence="2" id="KW-0378">Hydrolase</keyword>
<dbReference type="InterPro" id="IPR006034">
    <property type="entry name" value="Asparaginase/glutaminase-like"/>
</dbReference>
<comment type="caution">
    <text evidence="6">The sequence shown here is derived from an EMBL/GenBank/DDBJ whole genome shotgun (WGS) entry which is preliminary data.</text>
</comment>
<dbReference type="EMBL" id="JBIGHW010000011">
    <property type="protein sequence ID" value="MFG6442616.1"/>
    <property type="molecule type" value="Genomic_DNA"/>
</dbReference>
<proteinExistence type="inferred from homology"/>
<evidence type="ECO:0000259" key="5">
    <source>
        <dbReference type="Pfam" id="PF17763"/>
    </source>
</evidence>
<dbReference type="PIRSF" id="PIRSF001220">
    <property type="entry name" value="L-ASNase_gatD"/>
    <property type="match status" value="1"/>
</dbReference>
<evidence type="ECO:0000256" key="1">
    <source>
        <dbReference type="ARBA" id="ARBA00010518"/>
    </source>
</evidence>
<organism evidence="6 7">
    <name type="scientific">Pelomonas margarita</name>
    <dbReference type="NCBI Taxonomy" id="3299031"/>
    <lineage>
        <taxon>Bacteria</taxon>
        <taxon>Pseudomonadati</taxon>
        <taxon>Pseudomonadota</taxon>
        <taxon>Betaproteobacteria</taxon>
        <taxon>Burkholderiales</taxon>
        <taxon>Sphaerotilaceae</taxon>
        <taxon>Roseateles</taxon>
    </lineage>
</organism>
<feature type="active site" evidence="3">
    <location>
        <position position="89"/>
    </location>
</feature>
<dbReference type="SUPFAM" id="SSF53774">
    <property type="entry name" value="Glutaminase/Asparaginase"/>
    <property type="match status" value="1"/>
</dbReference>
<evidence type="ECO:0000313" key="6">
    <source>
        <dbReference type="EMBL" id="MFG6442616.1"/>
    </source>
</evidence>
<dbReference type="InterPro" id="IPR027473">
    <property type="entry name" value="L-asparaginase_C"/>
</dbReference>
<protein>
    <submittedName>
        <fullName evidence="6">Asparaginase</fullName>
    </submittedName>
</protein>
<sequence>MIVILGTGGTIAGTAQSAADGVGYTAAQLRVEDLLAAVPTLAGRRLEAHQVAQLDSKDMDVATWQALAAAVHEQLDRPEVGGIVITHGTDTLEETAYLLHRVLAPAKPVVLTAAMRPATALAPDGPQNLADAVQVAAAQGAAGVVVAFAGRVHDAVQVRKTHSYRVDAFESMDGALVARVEEGSVRLLGRWPVGDALGLARMAAPAADWPRVDIVMNHAGADGRLVRALLAAGVDGIVAAGTGNGTLSWQLEAALREAQAAGVRVLRSTRCDAGPVMHLPGLLPTAGALSPVKARIELMLALLAD</sequence>
<dbReference type="Proteomes" id="UP001606301">
    <property type="component" value="Unassembled WGS sequence"/>
</dbReference>
<gene>
    <name evidence="6" type="ORF">ACG0Z3_18165</name>
</gene>
<dbReference type="PROSITE" id="PS00917">
    <property type="entry name" value="ASN_GLN_ASE_2"/>
    <property type="match status" value="1"/>
</dbReference>